<dbReference type="InterPro" id="IPR041118">
    <property type="entry name" value="Rx_N"/>
</dbReference>
<feature type="compositionally biased region" description="Basic and acidic residues" evidence="7">
    <location>
        <begin position="1033"/>
        <end position="1044"/>
    </location>
</feature>
<dbReference type="Pfam" id="PF18052">
    <property type="entry name" value="Rx_N"/>
    <property type="match status" value="1"/>
</dbReference>
<dbReference type="SUPFAM" id="SSF52540">
    <property type="entry name" value="P-loop containing nucleoside triphosphate hydrolases"/>
    <property type="match status" value="1"/>
</dbReference>
<dbReference type="Pfam" id="PF23559">
    <property type="entry name" value="WHD_DRP"/>
    <property type="match status" value="1"/>
</dbReference>
<dbReference type="SUPFAM" id="SSF52047">
    <property type="entry name" value="RNI-like"/>
    <property type="match status" value="1"/>
</dbReference>
<dbReference type="Pfam" id="PF00931">
    <property type="entry name" value="NB-ARC"/>
    <property type="match status" value="1"/>
</dbReference>
<dbReference type="Gene3D" id="3.40.50.300">
    <property type="entry name" value="P-loop containing nucleotide triphosphate hydrolases"/>
    <property type="match status" value="2"/>
</dbReference>
<dbReference type="SMR" id="A0A3B6R6G2"/>
<keyword evidence="5" id="KW-0611">Plant defense</keyword>
<dbReference type="STRING" id="4565.A0A3B6R6G2"/>
<sequence length="1068" mass="121387">MEEAPVTAATGALGPVVVKLGALLGSQYKLWRRTRKDVKLIKSNLKSVHSILWMIWGKEILDVESKNLKNEALDLAADMEDAVDDFILTMEPSRKNKHLMVQIKIQASPFQDFRARVDEVSVRCRNKWKNKSAQPISSLFSRKKNNNPRIPPPRAPFVHKDAADIFGMDRWKNGLITYLIGEGGGEDEEEEETTTVQATHLKMASIVGTAGVGKTTLASLVYGDEEIGNKFQSRAFVYLVIIDDIWHREEWEIISNSFPKNNLGSRIVITTRIASVPGDHFGTNKLCIRMNPKCFLQKIKRMNPKSGPLSRLNPDWSKPRWLYGPDGVDVATRMKPDMVGEGFDSDHPIVLMCGGVPLALLCMFSAMAMVLREQQEQLGVHVKARDVQDIIEKQVKQSGIQNTPSVYPENYPFHMNDLVMRWVAEGFTYKEDIAKGYLEELCNRGLMLRLEGLSDMPYYQMNPMMRNFLRWKSREDNFITCSSDIRLAYACRVHRLCIDDYQVDDGEVQVVDTLLELDWSQIRSLVVFEGAERCVPFEKLERVRVLDLQYHHHYLKFVQSLWISVLDFEALGNQHVKDICGLLRVRHLFGLEGTGISEIPTEIARLQHLETLQVRFTWITELPCEIGDLQQLKTLVVSRNDKLAKLAREIGGLQYLETLDLSYSNRITELPHEIGNLQNLENLNLQCTKLKELPLEIGKLQHLKALVVCAAGITRLGNEIGDLQPLETLDLSFNRGLTQLPREMWKLQNLKRLLLSDTGLVKVPREIEGLKKLEILKLDDTISALPWEASQLLKLEGVPECVRQAWKKSDLVSELAGEILSIQLIDWLNESGGLIVGRKHMGIPGWIKDHFKDLGSLDIRMCKLEEQDLKILREMPNLKFLTLRLEVVPRDPIAISREGFPCLRELVVDSRMPRVVTFQEGAMPELHKLVFEFQFYGGPPAPANKDPQLGIKHLRDLGWVEFRCSKEWYGGAAESRSPCMILFFDTVRKEAQEHLNKILFFVSGREPGIFPAQESLAREVFLSSSSSGSGAENEMKRREEKKSLAQEVSLSSSSAGTGAEIKEEEEEE</sequence>
<feature type="domain" description="NB-ARC" evidence="8">
    <location>
        <begin position="238"/>
        <end position="283"/>
    </location>
</feature>
<evidence type="ECO:0000259" key="8">
    <source>
        <dbReference type="Pfam" id="PF00931"/>
    </source>
</evidence>
<feature type="domain" description="Disease resistance R13L4/SHOC-2-like LRR" evidence="11">
    <location>
        <begin position="696"/>
        <end position="782"/>
    </location>
</feature>
<dbReference type="PANTHER" id="PTHR45752:SF195">
    <property type="entry name" value="LEUCINE-RICH REPEAT (LRR) FAMILY PROTEIN-RELATED"/>
    <property type="match status" value="1"/>
</dbReference>
<evidence type="ECO:0000256" key="7">
    <source>
        <dbReference type="SAM" id="MobiDB-lite"/>
    </source>
</evidence>
<dbReference type="InterPro" id="IPR002182">
    <property type="entry name" value="NB-ARC"/>
</dbReference>
<dbReference type="InterPro" id="IPR032675">
    <property type="entry name" value="LRR_dom_sf"/>
</dbReference>
<feature type="domain" description="Disease resistance N-terminal" evidence="9">
    <location>
        <begin position="12"/>
        <end position="97"/>
    </location>
</feature>
<evidence type="ECO:0000313" key="12">
    <source>
        <dbReference type="EnsemblPlants" id="TraesCS7A02G006300.1"/>
    </source>
</evidence>
<keyword evidence="2" id="KW-0433">Leucine-rich repeat</keyword>
<dbReference type="EnsemblPlants" id="TraesCS7A02G006300.1">
    <property type="protein sequence ID" value="TraesCS7A02G006300.1"/>
    <property type="gene ID" value="TraesCS7A02G006300"/>
</dbReference>
<evidence type="ECO:0000256" key="4">
    <source>
        <dbReference type="ARBA" id="ARBA00022741"/>
    </source>
</evidence>
<dbReference type="GO" id="GO:0051707">
    <property type="term" value="P:response to other organism"/>
    <property type="evidence" value="ECO:0007669"/>
    <property type="project" value="UniProtKB-ARBA"/>
</dbReference>
<dbReference type="SMART" id="SM00369">
    <property type="entry name" value="LRR_TYP"/>
    <property type="match status" value="5"/>
</dbReference>
<dbReference type="InterPro" id="IPR050715">
    <property type="entry name" value="LRR-SigEffector_domain"/>
</dbReference>
<organism evidence="12">
    <name type="scientific">Triticum aestivum</name>
    <name type="common">Wheat</name>
    <dbReference type="NCBI Taxonomy" id="4565"/>
    <lineage>
        <taxon>Eukaryota</taxon>
        <taxon>Viridiplantae</taxon>
        <taxon>Streptophyta</taxon>
        <taxon>Embryophyta</taxon>
        <taxon>Tracheophyta</taxon>
        <taxon>Spermatophyta</taxon>
        <taxon>Magnoliopsida</taxon>
        <taxon>Liliopsida</taxon>
        <taxon>Poales</taxon>
        <taxon>Poaceae</taxon>
        <taxon>BOP clade</taxon>
        <taxon>Pooideae</taxon>
        <taxon>Triticodae</taxon>
        <taxon>Triticeae</taxon>
        <taxon>Triticinae</taxon>
        <taxon>Triticum</taxon>
    </lineage>
</organism>
<keyword evidence="13" id="KW-1185">Reference proteome</keyword>
<dbReference type="Gene3D" id="1.20.5.4130">
    <property type="match status" value="1"/>
</dbReference>
<dbReference type="InterPro" id="IPR027417">
    <property type="entry name" value="P-loop_NTPase"/>
</dbReference>
<feature type="domain" description="Disease resistance R13L4/SHOC-2-like LRR" evidence="11">
    <location>
        <begin position="841"/>
        <end position="966"/>
    </location>
</feature>
<evidence type="ECO:0000256" key="3">
    <source>
        <dbReference type="ARBA" id="ARBA00022737"/>
    </source>
</evidence>
<evidence type="ECO:0000259" key="11">
    <source>
        <dbReference type="Pfam" id="PF23598"/>
    </source>
</evidence>
<protein>
    <recommendedName>
        <fullName evidence="14">NB-ARC domain-containing protein</fullName>
    </recommendedName>
</protein>
<dbReference type="Gramene" id="TraesCS7A02G006300.1">
    <property type="protein sequence ID" value="TraesCS7A02G006300.1"/>
    <property type="gene ID" value="TraesCS7A02G006300"/>
</dbReference>
<evidence type="ECO:0000259" key="9">
    <source>
        <dbReference type="Pfam" id="PF18052"/>
    </source>
</evidence>
<dbReference type="GO" id="GO:0043531">
    <property type="term" value="F:ADP binding"/>
    <property type="evidence" value="ECO:0007669"/>
    <property type="project" value="InterPro"/>
</dbReference>
<dbReference type="AlphaFoldDB" id="A0A3B6R6G2"/>
<evidence type="ECO:0008006" key="14">
    <source>
        <dbReference type="Google" id="ProtNLM"/>
    </source>
</evidence>
<keyword evidence="4" id="KW-0547">Nucleotide-binding</keyword>
<dbReference type="InterPro" id="IPR058922">
    <property type="entry name" value="WHD_DRP"/>
</dbReference>
<feature type="domain" description="Disease resistance R13L4/SHOC-2-like LRR" evidence="11">
    <location>
        <begin position="521"/>
        <end position="661"/>
    </location>
</feature>
<evidence type="ECO:0000256" key="5">
    <source>
        <dbReference type="ARBA" id="ARBA00022821"/>
    </source>
</evidence>
<keyword evidence="6" id="KW-0175">Coiled coil</keyword>
<dbReference type="Gene3D" id="3.80.10.10">
    <property type="entry name" value="Ribonuclease Inhibitor"/>
    <property type="match status" value="1"/>
</dbReference>
<accession>A0A3B6R6G2</accession>
<dbReference type="GO" id="GO:0006952">
    <property type="term" value="P:defense response"/>
    <property type="evidence" value="ECO:0007669"/>
    <property type="project" value="UniProtKB-KW"/>
</dbReference>
<proteinExistence type="inferred from homology"/>
<reference evidence="12" key="2">
    <citation type="submission" date="2018-10" db="UniProtKB">
        <authorList>
            <consortium name="EnsemblPlants"/>
        </authorList>
    </citation>
    <scope>IDENTIFICATION</scope>
</reference>
<dbReference type="Pfam" id="PF23598">
    <property type="entry name" value="LRR_14"/>
    <property type="match status" value="3"/>
</dbReference>
<keyword evidence="3" id="KW-0677">Repeat</keyword>
<feature type="domain" description="Disease resistance protein winged helix" evidence="10">
    <location>
        <begin position="406"/>
        <end position="467"/>
    </location>
</feature>
<feature type="region of interest" description="Disordered" evidence="7">
    <location>
        <begin position="1022"/>
        <end position="1068"/>
    </location>
</feature>
<dbReference type="PANTHER" id="PTHR45752">
    <property type="entry name" value="LEUCINE-RICH REPEAT-CONTAINING"/>
    <property type="match status" value="1"/>
</dbReference>
<dbReference type="OMA" id="HREEWEI"/>
<evidence type="ECO:0000313" key="13">
    <source>
        <dbReference type="Proteomes" id="UP000019116"/>
    </source>
</evidence>
<dbReference type="InterPro" id="IPR055414">
    <property type="entry name" value="LRR_R13L4/SHOC2-like"/>
</dbReference>
<evidence type="ECO:0000259" key="10">
    <source>
        <dbReference type="Pfam" id="PF23559"/>
    </source>
</evidence>
<dbReference type="Proteomes" id="UP000019116">
    <property type="component" value="Chromosome 7A"/>
</dbReference>
<name>A0A3B6R6G2_WHEAT</name>
<evidence type="ECO:0000256" key="6">
    <source>
        <dbReference type="ARBA" id="ARBA00023054"/>
    </source>
</evidence>
<dbReference type="PRINTS" id="PR00364">
    <property type="entry name" value="DISEASERSIST"/>
</dbReference>
<evidence type="ECO:0000256" key="1">
    <source>
        <dbReference type="ARBA" id="ARBA00008894"/>
    </source>
</evidence>
<dbReference type="Gramene" id="TraesCS7A03G0013300.1">
    <property type="protein sequence ID" value="TraesCS7A03G0013300.1.CDS"/>
    <property type="gene ID" value="TraesCS7A03G0013300"/>
</dbReference>
<reference evidence="12" key="1">
    <citation type="submission" date="2018-08" db="EMBL/GenBank/DDBJ databases">
        <authorList>
            <person name="Rossello M."/>
        </authorList>
    </citation>
    <scope>NUCLEOTIDE SEQUENCE [LARGE SCALE GENOMIC DNA]</scope>
    <source>
        <strain evidence="12">cv. Chinese Spring</strain>
    </source>
</reference>
<comment type="similarity">
    <text evidence="1">Belongs to the disease resistance NB-LRR family.</text>
</comment>
<dbReference type="InterPro" id="IPR003591">
    <property type="entry name" value="Leu-rich_rpt_typical-subtyp"/>
</dbReference>
<evidence type="ECO:0000256" key="2">
    <source>
        <dbReference type="ARBA" id="ARBA00022614"/>
    </source>
</evidence>
<dbReference type="GO" id="GO:0035556">
    <property type="term" value="P:intracellular signal transduction"/>
    <property type="evidence" value="ECO:0000318"/>
    <property type="project" value="GO_Central"/>
</dbReference>
<dbReference type="OrthoDB" id="621089at2759"/>